<proteinExistence type="inferred from homology"/>
<accession>A0A3S2PAJ7</accession>
<organism evidence="7 8">
    <name type="scientific">Oryzias javanicus</name>
    <name type="common">Javanese ricefish</name>
    <name type="synonym">Aplocheilus javanicus</name>
    <dbReference type="NCBI Taxonomy" id="123683"/>
    <lineage>
        <taxon>Eukaryota</taxon>
        <taxon>Metazoa</taxon>
        <taxon>Chordata</taxon>
        <taxon>Craniata</taxon>
        <taxon>Vertebrata</taxon>
        <taxon>Euteleostomi</taxon>
        <taxon>Actinopterygii</taxon>
        <taxon>Neopterygii</taxon>
        <taxon>Teleostei</taxon>
        <taxon>Neoteleostei</taxon>
        <taxon>Acanthomorphata</taxon>
        <taxon>Ovalentaria</taxon>
        <taxon>Atherinomorphae</taxon>
        <taxon>Beloniformes</taxon>
        <taxon>Adrianichthyidae</taxon>
        <taxon>Oryziinae</taxon>
        <taxon>Oryzias</taxon>
    </lineage>
</organism>
<dbReference type="PANTHER" id="PTHR11471:SF24">
    <property type="entry name" value="TUMOR NECROSIS FACTOR LIGAND SUPERFAMILY MEMBER 15"/>
    <property type="match status" value="1"/>
</dbReference>
<name>A0A3S2PAJ7_ORYJA</name>
<dbReference type="SUPFAM" id="SSF49842">
    <property type="entry name" value="TNF-like"/>
    <property type="match status" value="1"/>
</dbReference>
<dbReference type="GO" id="GO:0016020">
    <property type="term" value="C:membrane"/>
    <property type="evidence" value="ECO:0007669"/>
    <property type="project" value="UniProtKB-SubCell"/>
</dbReference>
<dbReference type="AlphaFoldDB" id="A0A3S2PAJ7"/>
<keyword evidence="3" id="KW-0202">Cytokine</keyword>
<keyword evidence="4 5" id="KW-0472">Membrane</keyword>
<keyword evidence="5" id="KW-1133">Transmembrane helix</keyword>
<reference evidence="7 8" key="1">
    <citation type="submission" date="2018-11" db="EMBL/GenBank/DDBJ databases">
        <authorList>
            <person name="Lopez-Roques C."/>
            <person name="Donnadieu C."/>
            <person name="Bouchez O."/>
            <person name="Klopp C."/>
            <person name="Cabau C."/>
            <person name="Zahm M."/>
        </authorList>
    </citation>
    <scope>NUCLEOTIDE SEQUENCE [LARGE SCALE GENOMIC DNA]</scope>
    <source>
        <strain evidence="7">RS831</strain>
        <tissue evidence="7">Whole body</tissue>
    </source>
</reference>
<dbReference type="EMBL" id="CM012445">
    <property type="protein sequence ID" value="RVE68640.1"/>
    <property type="molecule type" value="Genomic_DNA"/>
</dbReference>
<dbReference type="GO" id="GO:0006955">
    <property type="term" value="P:immune response"/>
    <property type="evidence" value="ECO:0007669"/>
    <property type="project" value="InterPro"/>
</dbReference>
<dbReference type="InterPro" id="IPR008983">
    <property type="entry name" value="Tumour_necrosis_fac-like_dom"/>
</dbReference>
<evidence type="ECO:0000313" key="8">
    <source>
        <dbReference type="Proteomes" id="UP000283210"/>
    </source>
</evidence>
<keyword evidence="8" id="KW-1185">Reference proteome</keyword>
<dbReference type="SMART" id="SM00207">
    <property type="entry name" value="TNF"/>
    <property type="match status" value="1"/>
</dbReference>
<dbReference type="GO" id="GO:0005615">
    <property type="term" value="C:extracellular space"/>
    <property type="evidence" value="ECO:0007669"/>
    <property type="project" value="UniProtKB-KW"/>
</dbReference>
<dbReference type="PROSITE" id="PS50049">
    <property type="entry name" value="THD_2"/>
    <property type="match status" value="1"/>
</dbReference>
<evidence type="ECO:0000256" key="2">
    <source>
        <dbReference type="ARBA" id="ARBA00008670"/>
    </source>
</evidence>
<dbReference type="InterPro" id="IPR006052">
    <property type="entry name" value="TNF_dom"/>
</dbReference>
<evidence type="ECO:0000256" key="3">
    <source>
        <dbReference type="ARBA" id="ARBA00022514"/>
    </source>
</evidence>
<dbReference type="GO" id="GO:0005125">
    <property type="term" value="F:cytokine activity"/>
    <property type="evidence" value="ECO:0007669"/>
    <property type="project" value="UniProtKB-KW"/>
</dbReference>
<dbReference type="GO" id="GO:0005164">
    <property type="term" value="F:tumor necrosis factor receptor binding"/>
    <property type="evidence" value="ECO:0007669"/>
    <property type="project" value="InterPro"/>
</dbReference>
<sequence length="244" mass="27764">MSANRQLIYEGGADSMEQECICAEEGLRGVSAACRHRSGWRWLQRTAQLLVVALLLLLLVVLGLLVIVGLERNKPPHHDEQDRPLLDNHIETDGNQRQMEIPRAMLTVSDNQTSGLLQWETELGNTFSHGGFSYADGHLVVPRDGMYRVFLQVTFEFPLCEPENQPLSCTVLSWTEQYPDYIEILKTDDFVQHGNATTDRRKTLYTSALFRLTRNTKLKVETNQLSFVVKNERLGFFGAELLPD</sequence>
<protein>
    <recommendedName>
        <fullName evidence="6">THD domain-containing protein</fullName>
    </recommendedName>
</protein>
<evidence type="ECO:0000259" key="6">
    <source>
        <dbReference type="PROSITE" id="PS50049"/>
    </source>
</evidence>
<comment type="subcellular location">
    <subcellularLocation>
        <location evidence="1">Membrane</location>
    </subcellularLocation>
</comment>
<evidence type="ECO:0000313" key="7">
    <source>
        <dbReference type="EMBL" id="RVE68640.1"/>
    </source>
</evidence>
<dbReference type="OrthoDB" id="9936525at2759"/>
<evidence type="ECO:0000256" key="4">
    <source>
        <dbReference type="ARBA" id="ARBA00023136"/>
    </source>
</evidence>
<dbReference type="Gene3D" id="2.60.120.40">
    <property type="match status" value="1"/>
</dbReference>
<keyword evidence="5" id="KW-0812">Transmembrane</keyword>
<dbReference type="Proteomes" id="UP000283210">
    <property type="component" value="Chromosome 9"/>
</dbReference>
<comment type="similarity">
    <text evidence="2">Belongs to the tumor necrosis factor family.</text>
</comment>
<dbReference type="PANTHER" id="PTHR11471">
    <property type="entry name" value="TUMOR NECROSIS FACTOR FAMILY MEMBER"/>
    <property type="match status" value="1"/>
</dbReference>
<feature type="domain" description="THD" evidence="6">
    <location>
        <begin position="102"/>
        <end position="242"/>
    </location>
</feature>
<feature type="transmembrane region" description="Helical" evidence="5">
    <location>
        <begin position="47"/>
        <end position="70"/>
    </location>
</feature>
<gene>
    <name evidence="7" type="ORF">OJAV_G00093880</name>
</gene>
<evidence type="ECO:0000256" key="1">
    <source>
        <dbReference type="ARBA" id="ARBA00004370"/>
    </source>
</evidence>
<dbReference type="Pfam" id="PF00229">
    <property type="entry name" value="TNF"/>
    <property type="match status" value="1"/>
</dbReference>
<reference evidence="7 8" key="2">
    <citation type="submission" date="2019-01" db="EMBL/GenBank/DDBJ databases">
        <title>A chromosome length genome reference of the Java medaka (oryzias javanicus).</title>
        <authorList>
            <person name="Herpin A."/>
            <person name="Takehana Y."/>
            <person name="Naruse K."/>
            <person name="Ansai S."/>
            <person name="Kawaguchi M."/>
        </authorList>
    </citation>
    <scope>NUCLEOTIDE SEQUENCE [LARGE SCALE GENOMIC DNA]</scope>
    <source>
        <strain evidence="7">RS831</strain>
        <tissue evidence="7">Whole body</tissue>
    </source>
</reference>
<evidence type="ECO:0000256" key="5">
    <source>
        <dbReference type="SAM" id="Phobius"/>
    </source>
</evidence>